<dbReference type="Pfam" id="PF03544">
    <property type="entry name" value="TonB_C"/>
    <property type="match status" value="1"/>
</dbReference>
<dbReference type="RefSeq" id="WP_052006494.1">
    <property type="nucleotide sequence ID" value="NZ_JBHILI010000009.1"/>
</dbReference>
<evidence type="ECO:0000313" key="9">
    <source>
        <dbReference type="Proteomes" id="UP001580391"/>
    </source>
</evidence>
<keyword evidence="3 6" id="KW-1133">Transmembrane helix</keyword>
<dbReference type="NCBIfam" id="TIGR01352">
    <property type="entry name" value="tonB_Cterm"/>
    <property type="match status" value="1"/>
</dbReference>
<keyword evidence="9" id="KW-1185">Reference proteome</keyword>
<dbReference type="InterPro" id="IPR037682">
    <property type="entry name" value="TonB_C"/>
</dbReference>
<dbReference type="Proteomes" id="UP001580391">
    <property type="component" value="Unassembled WGS sequence"/>
</dbReference>
<comment type="caution">
    <text evidence="8">The sequence shown here is derived from an EMBL/GenBank/DDBJ whole genome shotgun (WGS) entry which is preliminary data.</text>
</comment>
<dbReference type="SUPFAM" id="SSF74653">
    <property type="entry name" value="TolA/TonB C-terminal domain"/>
    <property type="match status" value="1"/>
</dbReference>
<evidence type="ECO:0000256" key="6">
    <source>
        <dbReference type="SAM" id="Phobius"/>
    </source>
</evidence>
<organism evidence="8 9">
    <name type="scientific">Leptospira wolffii</name>
    <dbReference type="NCBI Taxonomy" id="409998"/>
    <lineage>
        <taxon>Bacteria</taxon>
        <taxon>Pseudomonadati</taxon>
        <taxon>Spirochaetota</taxon>
        <taxon>Spirochaetia</taxon>
        <taxon>Leptospirales</taxon>
        <taxon>Leptospiraceae</taxon>
        <taxon>Leptospira</taxon>
    </lineage>
</organism>
<feature type="domain" description="TonB C-terminal" evidence="7">
    <location>
        <begin position="105"/>
        <end position="195"/>
    </location>
</feature>
<dbReference type="EMBL" id="JBHILJ010000013">
    <property type="protein sequence ID" value="MFB5738351.1"/>
    <property type="molecule type" value="Genomic_DNA"/>
</dbReference>
<feature type="region of interest" description="Disordered" evidence="5">
    <location>
        <begin position="71"/>
        <end position="94"/>
    </location>
</feature>
<protein>
    <submittedName>
        <fullName evidence="8">Energy transducer TonB</fullName>
    </submittedName>
</protein>
<sequence length="195" mass="21643">MEVNQKTTIEAPRGKLRKFVDRYRVEFWVGVSIILQLLLFSFWYIPSFQSNRLESLVDEVAFVDNLVIQDPNTGSPDDGDFEETDTLKKKEDPRIAGAQDQVISGATAPVDLSPNLIPAYTKDAQAAGVTGTLTLEVVIADSGEVLRVRNIGKALGYGLENSAIETFYRKKYSPSILEGKAITVKVLVPVRFNLY</sequence>
<proteinExistence type="predicted"/>
<accession>A0ABV5BSU9</accession>
<keyword evidence="4 6" id="KW-0472">Membrane</keyword>
<dbReference type="InterPro" id="IPR006260">
    <property type="entry name" value="TonB/TolA_C"/>
</dbReference>
<evidence type="ECO:0000259" key="7">
    <source>
        <dbReference type="PROSITE" id="PS52015"/>
    </source>
</evidence>
<keyword evidence="2 6" id="KW-0812">Transmembrane</keyword>
<evidence type="ECO:0000256" key="5">
    <source>
        <dbReference type="SAM" id="MobiDB-lite"/>
    </source>
</evidence>
<gene>
    <name evidence="8" type="ORF">ACE5IX_17675</name>
</gene>
<evidence type="ECO:0000256" key="4">
    <source>
        <dbReference type="ARBA" id="ARBA00023136"/>
    </source>
</evidence>
<dbReference type="PROSITE" id="PS52015">
    <property type="entry name" value="TONB_CTD"/>
    <property type="match status" value="1"/>
</dbReference>
<evidence type="ECO:0000256" key="1">
    <source>
        <dbReference type="ARBA" id="ARBA00004167"/>
    </source>
</evidence>
<comment type="subcellular location">
    <subcellularLocation>
        <location evidence="1">Membrane</location>
        <topology evidence="1">Single-pass membrane protein</topology>
    </subcellularLocation>
</comment>
<evidence type="ECO:0000256" key="2">
    <source>
        <dbReference type="ARBA" id="ARBA00022692"/>
    </source>
</evidence>
<dbReference type="Gene3D" id="3.30.1150.10">
    <property type="match status" value="1"/>
</dbReference>
<name>A0ABV5BSU9_9LEPT</name>
<feature type="transmembrane region" description="Helical" evidence="6">
    <location>
        <begin position="25"/>
        <end position="45"/>
    </location>
</feature>
<evidence type="ECO:0000313" key="8">
    <source>
        <dbReference type="EMBL" id="MFB5738351.1"/>
    </source>
</evidence>
<evidence type="ECO:0000256" key="3">
    <source>
        <dbReference type="ARBA" id="ARBA00022989"/>
    </source>
</evidence>
<feature type="compositionally biased region" description="Basic and acidic residues" evidence="5">
    <location>
        <begin position="85"/>
        <end position="94"/>
    </location>
</feature>
<reference evidence="8 9" key="1">
    <citation type="submission" date="2024-09" db="EMBL/GenBank/DDBJ databases">
        <title>Taxonomic and Genotyping Characterization of Leptospira Strains isolated from Multiple Sources in Colombia highlights the importance of intermediate species.</title>
        <authorList>
            <person name="Torres Higuera L."/>
            <person name="Rojas Tapias D."/>
            <person name="Jimenez Velasquez S."/>
            <person name="Renjifo Ibanez C."/>
        </authorList>
    </citation>
    <scope>NUCLEOTIDE SEQUENCE [LARGE SCALE GENOMIC DNA]</scope>
    <source>
        <strain evidence="8 9">Lep080</strain>
    </source>
</reference>